<organism evidence="2 3">
    <name type="scientific">Saliterribacillus persicus</name>
    <dbReference type="NCBI Taxonomy" id="930114"/>
    <lineage>
        <taxon>Bacteria</taxon>
        <taxon>Bacillati</taxon>
        <taxon>Bacillota</taxon>
        <taxon>Bacilli</taxon>
        <taxon>Bacillales</taxon>
        <taxon>Bacillaceae</taxon>
        <taxon>Saliterribacillus</taxon>
    </lineage>
</organism>
<gene>
    <name evidence="2" type="ORF">DFR57_103297</name>
</gene>
<dbReference type="AlphaFoldDB" id="A0A368Y5G9"/>
<name>A0A368Y5G9_9BACI</name>
<proteinExistence type="predicted"/>
<dbReference type="EMBL" id="QPJJ01000003">
    <property type="protein sequence ID" value="RCW74999.1"/>
    <property type="molecule type" value="Genomic_DNA"/>
</dbReference>
<keyword evidence="3" id="KW-1185">Reference proteome</keyword>
<evidence type="ECO:0000259" key="1">
    <source>
        <dbReference type="Pfam" id="PF08000"/>
    </source>
</evidence>
<evidence type="ECO:0000313" key="3">
    <source>
        <dbReference type="Proteomes" id="UP000252585"/>
    </source>
</evidence>
<sequence length="125" mass="14162">MGLFDGLMGNASNVDKKDIMRDYEQLFVNGEEVNVAFKVIRDLFIFTDKRLILVDKQGLIGKKTSYHSIMYKSISHFSVETAGTFDMDSELKIWISGNLEPLVSKNFKKDSNIFEIQKVLASVCG</sequence>
<protein>
    <submittedName>
        <fullName evidence="2">PH (Pleckstrin Homology) domain-containing protein</fullName>
    </submittedName>
</protein>
<evidence type="ECO:0000313" key="2">
    <source>
        <dbReference type="EMBL" id="RCW74999.1"/>
    </source>
</evidence>
<accession>A0A368Y5G9</accession>
<comment type="caution">
    <text evidence="2">The sequence shown here is derived from an EMBL/GenBank/DDBJ whole genome shotgun (WGS) entry which is preliminary data.</text>
</comment>
<dbReference type="OrthoDB" id="9803613at2"/>
<dbReference type="RefSeq" id="WP_114352092.1">
    <property type="nucleotide sequence ID" value="NZ_QPJJ01000003.1"/>
</dbReference>
<reference evidence="2 3" key="1">
    <citation type="submission" date="2018-07" db="EMBL/GenBank/DDBJ databases">
        <title>Genomic Encyclopedia of Type Strains, Phase IV (KMG-IV): sequencing the most valuable type-strain genomes for metagenomic binning, comparative biology and taxonomic classification.</title>
        <authorList>
            <person name="Goeker M."/>
        </authorList>
    </citation>
    <scope>NUCLEOTIDE SEQUENCE [LARGE SCALE GENOMIC DNA]</scope>
    <source>
        <strain evidence="2 3">DSM 27696</strain>
    </source>
</reference>
<dbReference type="InterPro" id="IPR037063">
    <property type="entry name" value="PHb_sf"/>
</dbReference>
<dbReference type="PANTHER" id="PTHR35796">
    <property type="entry name" value="HYPOTHETICAL CYTOSOLIC PROTEIN"/>
    <property type="match status" value="1"/>
</dbReference>
<dbReference type="InterPro" id="IPR012544">
    <property type="entry name" value="PHb"/>
</dbReference>
<feature type="domain" description="Bacterial Pleckstrin homology" evidence="1">
    <location>
        <begin position="2"/>
        <end position="123"/>
    </location>
</feature>
<dbReference type="Pfam" id="PF08000">
    <property type="entry name" value="bPH_1"/>
    <property type="match status" value="1"/>
</dbReference>
<dbReference type="SUPFAM" id="SSF50729">
    <property type="entry name" value="PH domain-like"/>
    <property type="match status" value="1"/>
</dbReference>
<dbReference type="PANTHER" id="PTHR35796:SF3">
    <property type="entry name" value="BHLH DOMAIN-CONTAINING PROTEIN"/>
    <property type="match status" value="1"/>
</dbReference>
<dbReference type="CDD" id="cd13225">
    <property type="entry name" value="PH-like_bacteria"/>
    <property type="match status" value="1"/>
</dbReference>
<dbReference type="Gene3D" id="2.30.29.50">
    <property type="entry name" value="Bacterial Pleckstrin homology domain"/>
    <property type="match status" value="1"/>
</dbReference>
<dbReference type="Proteomes" id="UP000252585">
    <property type="component" value="Unassembled WGS sequence"/>
</dbReference>